<proteinExistence type="predicted"/>
<evidence type="ECO:0000313" key="1">
    <source>
        <dbReference type="EMBL" id="KDN14160.1"/>
    </source>
</evidence>
<accession>A0A836MPP1</accession>
<dbReference type="AlphaFoldDB" id="A0A836MPP1"/>
<organism evidence="1 2">
    <name type="scientific">Snodgrassella communis</name>
    <dbReference type="NCBI Taxonomy" id="2946699"/>
    <lineage>
        <taxon>Bacteria</taxon>
        <taxon>Pseudomonadati</taxon>
        <taxon>Pseudomonadota</taxon>
        <taxon>Betaproteobacteria</taxon>
        <taxon>Neisseriales</taxon>
        <taxon>Neisseriaceae</taxon>
        <taxon>Snodgrassella</taxon>
    </lineage>
</organism>
<evidence type="ECO:0000313" key="2">
    <source>
        <dbReference type="Proteomes" id="UP000027170"/>
    </source>
</evidence>
<dbReference type="RefSeq" id="WP_080701850.1">
    <property type="nucleotide sequence ID" value="NZ_JFZV01000010.1"/>
</dbReference>
<name>A0A836MPP1_9NEIS</name>
<dbReference type="EMBL" id="JFZV01000010">
    <property type="protein sequence ID" value="KDN14160.1"/>
    <property type="molecule type" value="Genomic_DNA"/>
</dbReference>
<keyword evidence="2" id="KW-1185">Reference proteome</keyword>
<sequence>MEKEGTARIHKGEKQFWDKHSNKWMDIKYADMSHIEDAVSWWNRVGRKFGAKSKEVREWMLNSKNYELEYYKINRSRGGKLNETYKPPLK</sequence>
<protein>
    <submittedName>
        <fullName evidence="1">Rhs-family protein</fullName>
    </submittedName>
</protein>
<gene>
    <name evidence="1" type="ORF">SALWKB29_1821</name>
</gene>
<dbReference type="Proteomes" id="UP000027170">
    <property type="component" value="Unassembled WGS sequence"/>
</dbReference>
<comment type="caution">
    <text evidence="1">The sequence shown here is derived from an EMBL/GenBank/DDBJ whole genome shotgun (WGS) entry which is preliminary data.</text>
</comment>
<reference evidence="1 2" key="1">
    <citation type="submission" date="2014-03" db="EMBL/GenBank/DDBJ databases">
        <title>The genomes of two eusocial bee gut symbionts.</title>
        <authorList>
            <person name="Kwong W.K."/>
            <person name="Engel P."/>
            <person name="Koch H."/>
            <person name="Moran N.A."/>
        </authorList>
    </citation>
    <scope>NUCLEOTIDE SEQUENCE [LARGE SCALE GENOMIC DNA]</scope>
    <source>
        <strain evidence="2">wkB29</strain>
    </source>
</reference>